<keyword evidence="6" id="KW-1185">Reference proteome</keyword>
<dbReference type="Pfam" id="PF07679">
    <property type="entry name" value="I-set"/>
    <property type="match status" value="1"/>
</dbReference>
<evidence type="ECO:0000259" key="4">
    <source>
        <dbReference type="PROSITE" id="PS50835"/>
    </source>
</evidence>
<evidence type="ECO:0000256" key="3">
    <source>
        <dbReference type="ARBA" id="ARBA00023319"/>
    </source>
</evidence>
<dbReference type="GO" id="GO:0008046">
    <property type="term" value="F:axon guidance receptor activity"/>
    <property type="evidence" value="ECO:0007669"/>
    <property type="project" value="TreeGrafter"/>
</dbReference>
<keyword evidence="1" id="KW-0732">Signal</keyword>
<evidence type="ECO:0000313" key="6">
    <source>
        <dbReference type="Proteomes" id="UP000051574"/>
    </source>
</evidence>
<dbReference type="InterPro" id="IPR050958">
    <property type="entry name" value="Cell_Adh-Cytoskel_Orgn"/>
</dbReference>
<feature type="domain" description="Ig-like" evidence="4">
    <location>
        <begin position="1"/>
        <end position="46"/>
    </location>
</feature>
<dbReference type="InterPro" id="IPR013098">
    <property type="entry name" value="Ig_I-set"/>
</dbReference>
<feature type="non-terminal residue" evidence="5">
    <location>
        <position position="104"/>
    </location>
</feature>
<dbReference type="InterPro" id="IPR007110">
    <property type="entry name" value="Ig-like_dom"/>
</dbReference>
<keyword evidence="3" id="KW-0393">Immunoglobulin domain</keyword>
<dbReference type="AlphaFoldDB" id="A0A0T6AV10"/>
<dbReference type="GO" id="GO:0030424">
    <property type="term" value="C:axon"/>
    <property type="evidence" value="ECO:0007669"/>
    <property type="project" value="TreeGrafter"/>
</dbReference>
<evidence type="ECO:0000256" key="2">
    <source>
        <dbReference type="ARBA" id="ARBA00023157"/>
    </source>
</evidence>
<dbReference type="OrthoDB" id="6070751at2759"/>
<dbReference type="EMBL" id="LJIG01022792">
    <property type="protein sequence ID" value="KRT78693.1"/>
    <property type="molecule type" value="Genomic_DNA"/>
</dbReference>
<dbReference type="GO" id="GO:0007156">
    <property type="term" value="P:homophilic cell adhesion via plasma membrane adhesion molecules"/>
    <property type="evidence" value="ECO:0007669"/>
    <property type="project" value="TreeGrafter"/>
</dbReference>
<dbReference type="Gene3D" id="2.60.40.10">
    <property type="entry name" value="Immunoglobulins"/>
    <property type="match status" value="1"/>
</dbReference>
<dbReference type="Proteomes" id="UP000051574">
    <property type="component" value="Unassembled WGS sequence"/>
</dbReference>
<dbReference type="PROSITE" id="PS50835">
    <property type="entry name" value="IG_LIKE"/>
    <property type="match status" value="1"/>
</dbReference>
<reference evidence="5 6" key="1">
    <citation type="submission" date="2015-09" db="EMBL/GenBank/DDBJ databases">
        <title>Draft genome of the scarab beetle Oryctes borbonicus.</title>
        <authorList>
            <person name="Meyer J.M."/>
            <person name="Markov G.V."/>
            <person name="Baskaran P."/>
            <person name="Herrmann M."/>
            <person name="Sommer R.J."/>
            <person name="Roedelsperger C."/>
        </authorList>
    </citation>
    <scope>NUCLEOTIDE SEQUENCE [LARGE SCALE GENOMIC DNA]</scope>
    <source>
        <strain evidence="5">OB123</strain>
        <tissue evidence="5">Whole animal</tissue>
    </source>
</reference>
<evidence type="ECO:0000256" key="1">
    <source>
        <dbReference type="ARBA" id="ARBA00022729"/>
    </source>
</evidence>
<gene>
    <name evidence="5" type="ORF">AMK59_8520</name>
</gene>
<dbReference type="PANTHER" id="PTHR45080">
    <property type="entry name" value="CONTACTIN 5"/>
    <property type="match status" value="1"/>
</dbReference>
<dbReference type="InterPro" id="IPR036179">
    <property type="entry name" value="Ig-like_dom_sf"/>
</dbReference>
<dbReference type="SUPFAM" id="SSF48726">
    <property type="entry name" value="Immunoglobulin"/>
    <property type="match status" value="1"/>
</dbReference>
<dbReference type="GO" id="GO:0043025">
    <property type="term" value="C:neuronal cell body"/>
    <property type="evidence" value="ECO:0007669"/>
    <property type="project" value="TreeGrafter"/>
</dbReference>
<sequence length="104" mass="11415">MTLSHDGYVELTVAHVTKRDSGLYTCVATNEVGRAESVAKVEVDLSQEAIAPPEELEEDKGITEVPRDLPYSKEPKFLKKPRSTDAFEGDDVVILCEVIGDPKP</sequence>
<organism evidence="5 6">
    <name type="scientific">Oryctes borbonicus</name>
    <dbReference type="NCBI Taxonomy" id="1629725"/>
    <lineage>
        <taxon>Eukaryota</taxon>
        <taxon>Metazoa</taxon>
        <taxon>Ecdysozoa</taxon>
        <taxon>Arthropoda</taxon>
        <taxon>Hexapoda</taxon>
        <taxon>Insecta</taxon>
        <taxon>Pterygota</taxon>
        <taxon>Neoptera</taxon>
        <taxon>Endopterygota</taxon>
        <taxon>Coleoptera</taxon>
        <taxon>Polyphaga</taxon>
        <taxon>Scarabaeiformia</taxon>
        <taxon>Scarabaeidae</taxon>
        <taxon>Dynastinae</taxon>
        <taxon>Oryctes</taxon>
    </lineage>
</organism>
<evidence type="ECO:0000313" key="5">
    <source>
        <dbReference type="EMBL" id="KRT78693.1"/>
    </source>
</evidence>
<comment type="caution">
    <text evidence="5">The sequence shown here is derived from an EMBL/GenBank/DDBJ whole genome shotgun (WGS) entry which is preliminary data.</text>
</comment>
<dbReference type="PANTHER" id="PTHR45080:SF8">
    <property type="entry name" value="IG-LIKE DOMAIN-CONTAINING PROTEIN"/>
    <property type="match status" value="1"/>
</dbReference>
<dbReference type="InterPro" id="IPR013783">
    <property type="entry name" value="Ig-like_fold"/>
</dbReference>
<proteinExistence type="predicted"/>
<dbReference type="GO" id="GO:0005886">
    <property type="term" value="C:plasma membrane"/>
    <property type="evidence" value="ECO:0007669"/>
    <property type="project" value="TreeGrafter"/>
</dbReference>
<name>A0A0T6AV10_9SCAR</name>
<accession>A0A0T6AV10</accession>
<keyword evidence="2" id="KW-1015">Disulfide bond</keyword>
<protein>
    <submittedName>
        <fullName evidence="5">Immunoglobulin</fullName>
    </submittedName>
</protein>
<dbReference type="GO" id="GO:0050808">
    <property type="term" value="P:synapse organization"/>
    <property type="evidence" value="ECO:0007669"/>
    <property type="project" value="TreeGrafter"/>
</dbReference>